<evidence type="ECO:0000256" key="2">
    <source>
        <dbReference type="SAM" id="SignalP"/>
    </source>
</evidence>
<dbReference type="RefSeq" id="WP_327600777.1">
    <property type="nucleotide sequence ID" value="NZ_JAYXHS010000004.1"/>
</dbReference>
<keyword evidence="2" id="KW-0732">Signal</keyword>
<organism evidence="3 4">
    <name type="scientific">Uliginosibacterium silvisoli</name>
    <dbReference type="NCBI Taxonomy" id="3114758"/>
    <lineage>
        <taxon>Bacteria</taxon>
        <taxon>Pseudomonadati</taxon>
        <taxon>Pseudomonadota</taxon>
        <taxon>Betaproteobacteria</taxon>
        <taxon>Rhodocyclales</taxon>
        <taxon>Zoogloeaceae</taxon>
        <taxon>Uliginosibacterium</taxon>
    </lineage>
</organism>
<evidence type="ECO:0000313" key="4">
    <source>
        <dbReference type="Proteomes" id="UP001331561"/>
    </source>
</evidence>
<feature type="compositionally biased region" description="Basic and acidic residues" evidence="1">
    <location>
        <begin position="40"/>
        <end position="90"/>
    </location>
</feature>
<dbReference type="EMBL" id="JAYXHS010000004">
    <property type="protein sequence ID" value="MEC5387803.1"/>
    <property type="molecule type" value="Genomic_DNA"/>
</dbReference>
<gene>
    <name evidence="3" type="ORF">VVD49_18875</name>
</gene>
<comment type="caution">
    <text evidence="3">The sequence shown here is derived from an EMBL/GenBank/DDBJ whole genome shotgun (WGS) entry which is preliminary data.</text>
</comment>
<feature type="signal peptide" evidence="2">
    <location>
        <begin position="1"/>
        <end position="31"/>
    </location>
</feature>
<evidence type="ECO:0000313" key="3">
    <source>
        <dbReference type="EMBL" id="MEC5387803.1"/>
    </source>
</evidence>
<feature type="region of interest" description="Disordered" evidence="1">
    <location>
        <begin position="29"/>
        <end position="90"/>
    </location>
</feature>
<accession>A0ABU6K7M0</accession>
<feature type="chain" id="PRO_5045490730" evidence="2">
    <location>
        <begin position="32"/>
        <end position="90"/>
    </location>
</feature>
<protein>
    <submittedName>
        <fullName evidence="3">Uncharacterized protein</fullName>
    </submittedName>
</protein>
<evidence type="ECO:0000256" key="1">
    <source>
        <dbReference type="SAM" id="MobiDB-lite"/>
    </source>
</evidence>
<sequence length="90" mass="9968">MAIFRFELKPMVVSGVLLAVGMALCAAPASATTQSKQRQAARDVRQETRPDAREEKRDCRAADDKSNAGCRQDKRGAKQDGRQTARDIKY</sequence>
<dbReference type="Proteomes" id="UP001331561">
    <property type="component" value="Unassembled WGS sequence"/>
</dbReference>
<reference evidence="3 4" key="1">
    <citation type="submission" date="2024-01" db="EMBL/GenBank/DDBJ databases">
        <title>Uliginosibacterium soil sp. nov.</title>
        <authorList>
            <person name="Lv Y."/>
        </authorList>
    </citation>
    <scope>NUCLEOTIDE SEQUENCE [LARGE SCALE GENOMIC DNA]</scope>
    <source>
        <strain evidence="3 4">H3</strain>
    </source>
</reference>
<name>A0ABU6K7M0_9RHOO</name>
<proteinExistence type="predicted"/>
<keyword evidence="4" id="KW-1185">Reference proteome</keyword>